<feature type="transmembrane region" description="Helical" evidence="1">
    <location>
        <begin position="278"/>
        <end position="298"/>
    </location>
</feature>
<dbReference type="PANTHER" id="PTHR37308:SF1">
    <property type="entry name" value="POLYPRENYL-PHOSPHATE TRANSPORTER"/>
    <property type="match status" value="1"/>
</dbReference>
<dbReference type="InterPro" id="IPR007163">
    <property type="entry name" value="VCA0040-like"/>
</dbReference>
<feature type="transmembrane region" description="Helical" evidence="1">
    <location>
        <begin position="122"/>
        <end position="140"/>
    </location>
</feature>
<evidence type="ECO:0000313" key="3">
    <source>
        <dbReference type="Proteomes" id="UP000823641"/>
    </source>
</evidence>
<comment type="caution">
    <text evidence="2">The sequence shown here is derived from an EMBL/GenBank/DDBJ whole genome shotgun (WGS) entry which is preliminary data.</text>
</comment>
<feature type="transmembrane region" description="Helical" evidence="1">
    <location>
        <begin position="199"/>
        <end position="221"/>
    </location>
</feature>
<protein>
    <submittedName>
        <fullName evidence="2">DUF368 domain-containing protein</fullName>
    </submittedName>
</protein>
<gene>
    <name evidence="2" type="ORF">IAA73_08810</name>
</gene>
<keyword evidence="1" id="KW-0812">Transmembrane</keyword>
<dbReference type="EMBL" id="JADIMG010000084">
    <property type="protein sequence ID" value="MBO8460416.1"/>
    <property type="molecule type" value="Genomic_DNA"/>
</dbReference>
<evidence type="ECO:0000256" key="1">
    <source>
        <dbReference type="SAM" id="Phobius"/>
    </source>
</evidence>
<dbReference type="Pfam" id="PF04018">
    <property type="entry name" value="VCA0040-like"/>
    <property type="match status" value="1"/>
</dbReference>
<feature type="transmembrane region" description="Helical" evidence="1">
    <location>
        <begin position="69"/>
        <end position="92"/>
    </location>
</feature>
<reference evidence="2" key="1">
    <citation type="submission" date="2020-10" db="EMBL/GenBank/DDBJ databases">
        <authorList>
            <person name="Gilroy R."/>
        </authorList>
    </citation>
    <scope>NUCLEOTIDE SEQUENCE</scope>
    <source>
        <strain evidence="2">G3-3990</strain>
    </source>
</reference>
<dbReference type="AlphaFoldDB" id="A0A9D9HUG6"/>
<name>A0A9D9HUG6_9BACT</name>
<keyword evidence="1" id="KW-0472">Membrane</keyword>
<accession>A0A9D9HUG6</accession>
<dbReference type="PANTHER" id="PTHR37308">
    <property type="entry name" value="INTEGRAL MEMBRANE PROTEIN"/>
    <property type="match status" value="1"/>
</dbReference>
<organism evidence="2 3">
    <name type="scientific">Candidatus Gallipaludibacter merdavium</name>
    <dbReference type="NCBI Taxonomy" id="2840839"/>
    <lineage>
        <taxon>Bacteria</taxon>
        <taxon>Pseudomonadati</taxon>
        <taxon>Bacteroidota</taxon>
        <taxon>Bacteroidia</taxon>
        <taxon>Bacteroidales</taxon>
        <taxon>Candidatus Gallipaludibacter</taxon>
    </lineage>
</organism>
<dbReference type="Proteomes" id="UP000823641">
    <property type="component" value="Unassembled WGS sequence"/>
</dbReference>
<sequence>MKFWILLFLKGVAMGASDVVPGVSGGTIAFITGIYERLLCAIKSVNLTNLKLLFTGHFKQFWKNLDGNFLVCLFAGIATSFLSLAKVITYLIEHQPVLIWSFFFGLIIASTIFVARDVKWNWKTILFFLLFTVLSFYITSPENVPIKTHEGVAYWYIFLCGVIAICAMILPGISGSFILVLLGEYTYILQALLDVNIPVILTFILGAVIGIVSFSNLLTWLFKHYEMLTLAALTGFMFGSLNKIWPWKRTLETYIDRHGVAQPLAQENILPANIDGEFFYAIGLIVLGVVLMFAIELLSKKFKTKTDA</sequence>
<proteinExistence type="predicted"/>
<evidence type="ECO:0000313" key="2">
    <source>
        <dbReference type="EMBL" id="MBO8460416.1"/>
    </source>
</evidence>
<feature type="transmembrane region" description="Helical" evidence="1">
    <location>
        <begin position="98"/>
        <end position="115"/>
    </location>
</feature>
<reference evidence="2" key="2">
    <citation type="journal article" date="2021" name="PeerJ">
        <title>Extensive microbial diversity within the chicken gut microbiome revealed by metagenomics and culture.</title>
        <authorList>
            <person name="Gilroy R."/>
            <person name="Ravi A."/>
            <person name="Getino M."/>
            <person name="Pursley I."/>
            <person name="Horton D.L."/>
            <person name="Alikhan N.F."/>
            <person name="Baker D."/>
            <person name="Gharbi K."/>
            <person name="Hall N."/>
            <person name="Watson M."/>
            <person name="Adriaenssens E.M."/>
            <person name="Foster-Nyarko E."/>
            <person name="Jarju S."/>
            <person name="Secka A."/>
            <person name="Antonio M."/>
            <person name="Oren A."/>
            <person name="Chaudhuri R.R."/>
            <person name="La Ragione R."/>
            <person name="Hildebrand F."/>
            <person name="Pallen M.J."/>
        </authorList>
    </citation>
    <scope>NUCLEOTIDE SEQUENCE</scope>
    <source>
        <strain evidence="2">G3-3990</strain>
    </source>
</reference>
<keyword evidence="1" id="KW-1133">Transmembrane helix</keyword>
<feature type="transmembrane region" description="Helical" evidence="1">
    <location>
        <begin position="152"/>
        <end position="170"/>
    </location>
</feature>